<sequence length="371" mass="40826">MTALRFEDLHIGQAIMIDIWKISSGLWNPSSPEGSLSIKTKAGSSPWLGVVARVEQGTSETIFEVAQKTDEGRIGLRSRYTGKLLTHRGDWAYADGDTYSAFFGQEITVIDGKQVYKLVTQTRLPSTPSMRLILDINSVLTRSSCATNSVSTAGRIGFVKLAICILRMVPNSASTECTFSSFGVIHTKRRNRLNAQKVHKQVMVHDNIMQAYQEAGVLPIRKKLKFGAEEPITVATTLPDASTDTDSESSLTQPNDFRSVASILVAAASDGSANDENKNENENEDHDNDDVVSVSAPRVTQTSHTSASTYMATRHTSAHRRPTNLPHPFFITLANLFDYSTEVEEDSGLAFQWNVAQSWHEDEGLSDDDHS</sequence>
<evidence type="ECO:0000256" key="1">
    <source>
        <dbReference type="SAM" id="MobiDB-lite"/>
    </source>
</evidence>
<dbReference type="AlphaFoldDB" id="A0A9P6EAN8"/>
<dbReference type="EMBL" id="MU157882">
    <property type="protein sequence ID" value="KAF9525570.1"/>
    <property type="molecule type" value="Genomic_DNA"/>
</dbReference>
<dbReference type="Proteomes" id="UP000807306">
    <property type="component" value="Unassembled WGS sequence"/>
</dbReference>
<organism evidence="2 3">
    <name type="scientific">Crepidotus variabilis</name>
    <dbReference type="NCBI Taxonomy" id="179855"/>
    <lineage>
        <taxon>Eukaryota</taxon>
        <taxon>Fungi</taxon>
        <taxon>Dikarya</taxon>
        <taxon>Basidiomycota</taxon>
        <taxon>Agaricomycotina</taxon>
        <taxon>Agaricomycetes</taxon>
        <taxon>Agaricomycetidae</taxon>
        <taxon>Agaricales</taxon>
        <taxon>Agaricineae</taxon>
        <taxon>Crepidotaceae</taxon>
        <taxon>Crepidotus</taxon>
    </lineage>
</organism>
<dbReference type="OrthoDB" id="3270520at2759"/>
<dbReference type="SUPFAM" id="SSF53098">
    <property type="entry name" value="Ribonuclease H-like"/>
    <property type="match status" value="1"/>
</dbReference>
<dbReference type="InterPro" id="IPR012337">
    <property type="entry name" value="RNaseH-like_sf"/>
</dbReference>
<evidence type="ECO:0000313" key="3">
    <source>
        <dbReference type="Proteomes" id="UP000807306"/>
    </source>
</evidence>
<evidence type="ECO:0000313" key="2">
    <source>
        <dbReference type="EMBL" id="KAF9525570.1"/>
    </source>
</evidence>
<keyword evidence="3" id="KW-1185">Reference proteome</keyword>
<proteinExistence type="predicted"/>
<accession>A0A9P6EAN8</accession>
<name>A0A9P6EAN8_9AGAR</name>
<feature type="region of interest" description="Disordered" evidence="1">
    <location>
        <begin position="269"/>
        <end position="292"/>
    </location>
</feature>
<gene>
    <name evidence="2" type="ORF">CPB83DRAFT_909044</name>
</gene>
<protein>
    <submittedName>
        <fullName evidence="2">Uncharacterized protein</fullName>
    </submittedName>
</protein>
<reference evidence="2" key="1">
    <citation type="submission" date="2020-11" db="EMBL/GenBank/DDBJ databases">
        <authorList>
            <consortium name="DOE Joint Genome Institute"/>
            <person name="Ahrendt S."/>
            <person name="Riley R."/>
            <person name="Andreopoulos W."/>
            <person name="Labutti K."/>
            <person name="Pangilinan J."/>
            <person name="Ruiz-Duenas F.J."/>
            <person name="Barrasa J.M."/>
            <person name="Sanchez-Garcia M."/>
            <person name="Camarero S."/>
            <person name="Miyauchi S."/>
            <person name="Serrano A."/>
            <person name="Linde D."/>
            <person name="Babiker R."/>
            <person name="Drula E."/>
            <person name="Ayuso-Fernandez I."/>
            <person name="Pacheco R."/>
            <person name="Padilla G."/>
            <person name="Ferreira P."/>
            <person name="Barriuso J."/>
            <person name="Kellner H."/>
            <person name="Castanera R."/>
            <person name="Alfaro M."/>
            <person name="Ramirez L."/>
            <person name="Pisabarro A.G."/>
            <person name="Kuo A."/>
            <person name="Tritt A."/>
            <person name="Lipzen A."/>
            <person name="He G."/>
            <person name="Yan M."/>
            <person name="Ng V."/>
            <person name="Cullen D."/>
            <person name="Martin F."/>
            <person name="Rosso M.-N."/>
            <person name="Henrissat B."/>
            <person name="Hibbett D."/>
            <person name="Martinez A.T."/>
            <person name="Grigoriev I.V."/>
        </authorList>
    </citation>
    <scope>NUCLEOTIDE SEQUENCE</scope>
    <source>
        <strain evidence="2">CBS 506.95</strain>
    </source>
</reference>
<comment type="caution">
    <text evidence="2">The sequence shown here is derived from an EMBL/GenBank/DDBJ whole genome shotgun (WGS) entry which is preliminary data.</text>
</comment>